<name>A0ABW6CJ16_9CAUL</name>
<proteinExistence type="predicted"/>
<dbReference type="RefSeq" id="WP_377367536.1">
    <property type="nucleotide sequence ID" value="NZ_JAOTJD010000004.1"/>
</dbReference>
<evidence type="ECO:0000313" key="2">
    <source>
        <dbReference type="Proteomes" id="UP001598130"/>
    </source>
</evidence>
<reference evidence="1 2" key="1">
    <citation type="submission" date="2022-09" db="EMBL/GenBank/DDBJ databases">
        <title>New species of Phenylobacterium.</title>
        <authorList>
            <person name="Mieszkin S."/>
        </authorList>
    </citation>
    <scope>NUCLEOTIDE SEQUENCE [LARGE SCALE GENOMIC DNA]</scope>
    <source>
        <strain evidence="1 2">HK31-G</strain>
    </source>
</reference>
<gene>
    <name evidence="1" type="ORF">OCL97_03180</name>
</gene>
<organism evidence="1 2">
    <name type="scientific">Phenylobacterium ferrooxidans</name>
    <dbReference type="NCBI Taxonomy" id="2982689"/>
    <lineage>
        <taxon>Bacteria</taxon>
        <taxon>Pseudomonadati</taxon>
        <taxon>Pseudomonadota</taxon>
        <taxon>Alphaproteobacteria</taxon>
        <taxon>Caulobacterales</taxon>
        <taxon>Caulobacteraceae</taxon>
        <taxon>Phenylobacterium</taxon>
    </lineage>
</organism>
<evidence type="ECO:0000313" key="1">
    <source>
        <dbReference type="EMBL" id="MFD3262965.1"/>
    </source>
</evidence>
<accession>A0ABW6CJ16</accession>
<dbReference type="EMBL" id="JAOTJD010000004">
    <property type="protein sequence ID" value="MFD3262965.1"/>
    <property type="molecule type" value="Genomic_DNA"/>
</dbReference>
<keyword evidence="2" id="KW-1185">Reference proteome</keyword>
<protein>
    <submittedName>
        <fullName evidence="1">Uncharacterized protein</fullName>
    </submittedName>
</protein>
<comment type="caution">
    <text evidence="1">The sequence shown here is derived from an EMBL/GenBank/DDBJ whole genome shotgun (WGS) entry which is preliminary data.</text>
</comment>
<dbReference type="Proteomes" id="UP001598130">
    <property type="component" value="Unassembled WGS sequence"/>
</dbReference>
<sequence length="251" mass="28245">MGGIIEARREQAERLRGYFEVQLRFAEVIAARTSRALSETCLEFTNLHRRFGLGRAEVGAPSAGWARYAAGLEDREAGRLDWTVGFFAQSAPEASGGPRFGCFSYELEEAGEVVRIHFSNRDSDDGVGPLARAKIDRRRSELAEMFRHVRAHHPAARTVKGGSWLYNLEAYRRLFPPHYGASAFEPERVRLDGTSSWGQLLDFREAVKPNLRQALLDNMAGMDIAAPWRAFPMRALGARASIEPFHQFYGR</sequence>